<keyword evidence="2" id="KW-0805">Transcription regulation</keyword>
<feature type="domain" description="HTH lysR-type" evidence="5">
    <location>
        <begin position="6"/>
        <end position="63"/>
    </location>
</feature>
<evidence type="ECO:0000259" key="5">
    <source>
        <dbReference type="PROSITE" id="PS50931"/>
    </source>
</evidence>
<keyword evidence="4" id="KW-0804">Transcription</keyword>
<dbReference type="Pfam" id="PF00126">
    <property type="entry name" value="HTH_1"/>
    <property type="match status" value="1"/>
</dbReference>
<dbReference type="SUPFAM" id="SSF46785">
    <property type="entry name" value="Winged helix' DNA-binding domain"/>
    <property type="match status" value="1"/>
</dbReference>
<dbReference type="RefSeq" id="WP_345931704.1">
    <property type="nucleotide sequence ID" value="NZ_JBBKTV010000001.1"/>
</dbReference>
<reference evidence="6 7" key="1">
    <citation type="submission" date="2024-03" db="EMBL/GenBank/DDBJ databases">
        <title>High-quality draft genome sequencing of Tistrella sp. BH-R2-4.</title>
        <authorList>
            <person name="Dong C."/>
        </authorList>
    </citation>
    <scope>NUCLEOTIDE SEQUENCE [LARGE SCALE GENOMIC DNA]</scope>
    <source>
        <strain evidence="6 7">BH-R2-4</strain>
    </source>
</reference>
<dbReference type="InterPro" id="IPR036390">
    <property type="entry name" value="WH_DNA-bd_sf"/>
</dbReference>
<dbReference type="PRINTS" id="PR00039">
    <property type="entry name" value="HTHLYSR"/>
</dbReference>
<evidence type="ECO:0000256" key="1">
    <source>
        <dbReference type="ARBA" id="ARBA00009437"/>
    </source>
</evidence>
<dbReference type="PANTHER" id="PTHR30537">
    <property type="entry name" value="HTH-TYPE TRANSCRIPTIONAL REGULATOR"/>
    <property type="match status" value="1"/>
</dbReference>
<dbReference type="Gene3D" id="1.10.10.10">
    <property type="entry name" value="Winged helix-like DNA-binding domain superfamily/Winged helix DNA-binding domain"/>
    <property type="match status" value="1"/>
</dbReference>
<dbReference type="EMBL" id="JBBKTW010000001">
    <property type="protein sequence ID" value="MEN2987416.1"/>
    <property type="molecule type" value="Genomic_DNA"/>
</dbReference>
<evidence type="ECO:0000256" key="3">
    <source>
        <dbReference type="ARBA" id="ARBA00023125"/>
    </source>
</evidence>
<protein>
    <submittedName>
        <fullName evidence="6">LysR family transcriptional regulator</fullName>
    </submittedName>
</protein>
<dbReference type="Proteomes" id="UP001413721">
    <property type="component" value="Unassembled WGS sequence"/>
</dbReference>
<sequence length="314" mass="33651">MNGPDPSWDLYRTFLAVLREGSLSAAARALGLTQPTIGRHVDALEQAVGVQLFTRSLHGLQPTEAALDLKPYAETLAATTAALLRAASGPGDRVAGVVRVTASEVVGVEVLPPVVAALQARHPDLVIELELSNALEDLLRRDADIAVRMVVPTQDALVVRRLGVIALGLHAHRHYLDRHGIPARIEDLAGHRVIGFDRETPAIRRMRMGAGSAAGALDRSRFALRSDSDLAQLAAIRAGCGIGICQVPLAARDPWLVRVLDDAVDLPLETFLAMHETLRDNRRCRVVFDALAQGLMRHIAGRAPVAVSEKGPAA</sequence>
<name>A0ABU9YF55_9PROT</name>
<comment type="caution">
    <text evidence="6">The sequence shown here is derived from an EMBL/GenBank/DDBJ whole genome shotgun (WGS) entry which is preliminary data.</text>
</comment>
<organism evidence="6 7">
    <name type="scientific">Tistrella arctica</name>
    <dbReference type="NCBI Taxonomy" id="3133430"/>
    <lineage>
        <taxon>Bacteria</taxon>
        <taxon>Pseudomonadati</taxon>
        <taxon>Pseudomonadota</taxon>
        <taxon>Alphaproteobacteria</taxon>
        <taxon>Geminicoccales</taxon>
        <taxon>Geminicoccaceae</taxon>
        <taxon>Tistrella</taxon>
    </lineage>
</organism>
<evidence type="ECO:0000256" key="2">
    <source>
        <dbReference type="ARBA" id="ARBA00023015"/>
    </source>
</evidence>
<dbReference type="Pfam" id="PF03466">
    <property type="entry name" value="LysR_substrate"/>
    <property type="match status" value="1"/>
</dbReference>
<evidence type="ECO:0000313" key="6">
    <source>
        <dbReference type="EMBL" id="MEN2987416.1"/>
    </source>
</evidence>
<accession>A0ABU9YF55</accession>
<proteinExistence type="inferred from homology"/>
<dbReference type="SUPFAM" id="SSF53850">
    <property type="entry name" value="Periplasmic binding protein-like II"/>
    <property type="match status" value="1"/>
</dbReference>
<dbReference type="PANTHER" id="PTHR30537:SF3">
    <property type="entry name" value="TRANSCRIPTIONAL REGULATORY PROTEIN"/>
    <property type="match status" value="1"/>
</dbReference>
<comment type="similarity">
    <text evidence="1">Belongs to the LysR transcriptional regulatory family.</text>
</comment>
<keyword evidence="7" id="KW-1185">Reference proteome</keyword>
<dbReference type="InterPro" id="IPR036388">
    <property type="entry name" value="WH-like_DNA-bd_sf"/>
</dbReference>
<gene>
    <name evidence="6" type="ORF">WG926_03810</name>
</gene>
<evidence type="ECO:0000256" key="4">
    <source>
        <dbReference type="ARBA" id="ARBA00023163"/>
    </source>
</evidence>
<dbReference type="PROSITE" id="PS50931">
    <property type="entry name" value="HTH_LYSR"/>
    <property type="match status" value="1"/>
</dbReference>
<dbReference type="InterPro" id="IPR000847">
    <property type="entry name" value="LysR_HTH_N"/>
</dbReference>
<evidence type="ECO:0000313" key="7">
    <source>
        <dbReference type="Proteomes" id="UP001413721"/>
    </source>
</evidence>
<dbReference type="InterPro" id="IPR005119">
    <property type="entry name" value="LysR_subst-bd"/>
</dbReference>
<dbReference type="Gene3D" id="3.40.190.290">
    <property type="match status" value="1"/>
</dbReference>
<keyword evidence="3" id="KW-0238">DNA-binding</keyword>
<dbReference type="InterPro" id="IPR058163">
    <property type="entry name" value="LysR-type_TF_proteobact-type"/>
</dbReference>